<proteinExistence type="predicted"/>
<gene>
    <name evidence="1" type="ORF">M9Y10_012835</name>
</gene>
<sequence length="225" mass="25882">MEGIIIADKKRGVFAQADGTLFFTEPNTFKTICPPFFVPPPFRIYIADEIYPFIIAFCQDGVIFVFDVKNCKCTITTTLPPIKCIITKAKVLSEGKIIELTTENGKFRYDGYWRIIEEDTDKLVVHVDQKVNSEYSKLENEICEACNLKNMAIFKRAVERYCVYMAQHSSFEKFMECWFDLINRSTKLGKIAIAILKDSVDTLEGFELIQPHIDELRMALCTARI</sequence>
<evidence type="ECO:0000313" key="2">
    <source>
        <dbReference type="Proteomes" id="UP001470230"/>
    </source>
</evidence>
<keyword evidence="2" id="KW-1185">Reference proteome</keyword>
<evidence type="ECO:0000313" key="1">
    <source>
        <dbReference type="EMBL" id="KAK8861140.1"/>
    </source>
</evidence>
<dbReference type="Proteomes" id="UP001470230">
    <property type="component" value="Unassembled WGS sequence"/>
</dbReference>
<reference evidence="1 2" key="1">
    <citation type="submission" date="2024-04" db="EMBL/GenBank/DDBJ databases">
        <title>Tritrichomonas musculus Genome.</title>
        <authorList>
            <person name="Alves-Ferreira E."/>
            <person name="Grigg M."/>
            <person name="Lorenzi H."/>
            <person name="Galac M."/>
        </authorList>
    </citation>
    <scope>NUCLEOTIDE SEQUENCE [LARGE SCALE GENOMIC DNA]</scope>
    <source>
        <strain evidence="1 2">EAF2021</strain>
    </source>
</reference>
<name>A0ABR2IEM0_9EUKA</name>
<dbReference type="EMBL" id="JAPFFF010000018">
    <property type="protein sequence ID" value="KAK8861140.1"/>
    <property type="molecule type" value="Genomic_DNA"/>
</dbReference>
<organism evidence="1 2">
    <name type="scientific">Tritrichomonas musculus</name>
    <dbReference type="NCBI Taxonomy" id="1915356"/>
    <lineage>
        <taxon>Eukaryota</taxon>
        <taxon>Metamonada</taxon>
        <taxon>Parabasalia</taxon>
        <taxon>Tritrichomonadida</taxon>
        <taxon>Tritrichomonadidae</taxon>
        <taxon>Tritrichomonas</taxon>
    </lineage>
</organism>
<protein>
    <submittedName>
        <fullName evidence="1">Uncharacterized protein</fullName>
    </submittedName>
</protein>
<comment type="caution">
    <text evidence="1">The sequence shown here is derived from an EMBL/GenBank/DDBJ whole genome shotgun (WGS) entry which is preliminary data.</text>
</comment>
<accession>A0ABR2IEM0</accession>